<keyword evidence="10" id="KW-0406">Ion transport</keyword>
<feature type="transmembrane region" description="Helical" evidence="14">
    <location>
        <begin position="230"/>
        <end position="249"/>
    </location>
</feature>
<dbReference type="Pfam" id="PF01794">
    <property type="entry name" value="Ferric_reduct"/>
    <property type="match status" value="1"/>
</dbReference>
<dbReference type="PANTHER" id="PTHR32361:SF9">
    <property type="entry name" value="FERRIC REDUCTASE TRANSMEMBRANE COMPONENT 3-RELATED"/>
    <property type="match status" value="1"/>
</dbReference>
<dbReference type="InterPro" id="IPR013112">
    <property type="entry name" value="FAD-bd_8"/>
</dbReference>
<evidence type="ECO:0000256" key="1">
    <source>
        <dbReference type="ARBA" id="ARBA00004651"/>
    </source>
</evidence>
<evidence type="ECO:0000256" key="11">
    <source>
        <dbReference type="ARBA" id="ARBA00023136"/>
    </source>
</evidence>
<dbReference type="CDD" id="cd06186">
    <property type="entry name" value="NOX_Duox_like_FAD_NADP"/>
    <property type="match status" value="1"/>
</dbReference>
<comment type="catalytic activity">
    <reaction evidence="13">
        <text>2 a Fe(II)-siderophore + NADP(+) + H(+) = 2 a Fe(III)-siderophore + NADPH</text>
        <dbReference type="Rhea" id="RHEA:28795"/>
        <dbReference type="Rhea" id="RHEA-COMP:11342"/>
        <dbReference type="Rhea" id="RHEA-COMP:11344"/>
        <dbReference type="ChEBI" id="CHEBI:15378"/>
        <dbReference type="ChEBI" id="CHEBI:29033"/>
        <dbReference type="ChEBI" id="CHEBI:29034"/>
        <dbReference type="ChEBI" id="CHEBI:57783"/>
        <dbReference type="ChEBI" id="CHEBI:58349"/>
        <dbReference type="EC" id="1.16.1.9"/>
    </reaction>
</comment>
<evidence type="ECO:0000256" key="4">
    <source>
        <dbReference type="ARBA" id="ARBA00022448"/>
    </source>
</evidence>
<dbReference type="InterPro" id="IPR013121">
    <property type="entry name" value="Fe_red_NAD-bd_6"/>
</dbReference>
<evidence type="ECO:0000256" key="12">
    <source>
        <dbReference type="ARBA" id="ARBA00023180"/>
    </source>
</evidence>
<feature type="transmembrane region" description="Helical" evidence="14">
    <location>
        <begin position="122"/>
        <end position="141"/>
    </location>
</feature>
<dbReference type="InterPro" id="IPR017927">
    <property type="entry name" value="FAD-bd_FR_type"/>
</dbReference>
<dbReference type="InterPro" id="IPR013130">
    <property type="entry name" value="Fe3_Rdtase_TM_dom"/>
</dbReference>
<keyword evidence="7" id="KW-0249">Electron transport</keyword>
<dbReference type="SFLD" id="SFLDS00052">
    <property type="entry name" value="Ferric_Reductase_Domain"/>
    <property type="match status" value="1"/>
</dbReference>
<dbReference type="InterPro" id="IPR051410">
    <property type="entry name" value="Ferric/Cupric_Reductase"/>
</dbReference>
<comment type="similarity">
    <text evidence="2">Belongs to the ferric reductase (FRE) family.</text>
</comment>
<evidence type="ECO:0000256" key="2">
    <source>
        <dbReference type="ARBA" id="ARBA00006278"/>
    </source>
</evidence>
<evidence type="ECO:0000259" key="15">
    <source>
        <dbReference type="PROSITE" id="PS51384"/>
    </source>
</evidence>
<feature type="transmembrane region" description="Helical" evidence="14">
    <location>
        <begin position="192"/>
        <end position="210"/>
    </location>
</feature>
<feature type="transmembrane region" description="Helical" evidence="14">
    <location>
        <begin position="161"/>
        <end position="180"/>
    </location>
</feature>
<dbReference type="SUPFAM" id="SSF52343">
    <property type="entry name" value="Ferredoxin reductase-like, C-terminal NADP-linked domain"/>
    <property type="match status" value="1"/>
</dbReference>
<feature type="transmembrane region" description="Helical" evidence="14">
    <location>
        <begin position="256"/>
        <end position="272"/>
    </location>
</feature>
<dbReference type="RefSeq" id="XP_037147613.1">
    <property type="nucleotide sequence ID" value="XM_037297039.1"/>
</dbReference>
<dbReference type="InterPro" id="IPR017938">
    <property type="entry name" value="Riboflavin_synthase-like_b-brl"/>
</dbReference>
<protein>
    <recommendedName>
        <fullName evidence="3">ferric-chelate reductase (NADPH)</fullName>
        <ecNumber evidence="3">1.16.1.9</ecNumber>
    </recommendedName>
</protein>
<dbReference type="Proteomes" id="UP000593566">
    <property type="component" value="Unassembled WGS sequence"/>
</dbReference>
<dbReference type="PROSITE" id="PS51384">
    <property type="entry name" value="FAD_FR"/>
    <property type="match status" value="1"/>
</dbReference>
<dbReference type="SFLD" id="SFLDG01168">
    <property type="entry name" value="Ferric_reductase_subgroup_(FRE"/>
    <property type="match status" value="1"/>
</dbReference>
<organism evidence="16 17">
    <name type="scientific">Letharia lupina</name>
    <dbReference type="NCBI Taxonomy" id="560253"/>
    <lineage>
        <taxon>Eukaryota</taxon>
        <taxon>Fungi</taxon>
        <taxon>Dikarya</taxon>
        <taxon>Ascomycota</taxon>
        <taxon>Pezizomycotina</taxon>
        <taxon>Lecanoromycetes</taxon>
        <taxon>OSLEUM clade</taxon>
        <taxon>Lecanoromycetidae</taxon>
        <taxon>Lecanorales</taxon>
        <taxon>Lecanorineae</taxon>
        <taxon>Parmeliaceae</taxon>
        <taxon>Letharia</taxon>
    </lineage>
</organism>
<evidence type="ECO:0000256" key="8">
    <source>
        <dbReference type="ARBA" id="ARBA00022989"/>
    </source>
</evidence>
<dbReference type="GO" id="GO:0015677">
    <property type="term" value="P:copper ion import"/>
    <property type="evidence" value="ECO:0007669"/>
    <property type="project" value="TreeGrafter"/>
</dbReference>
<feature type="transmembrane region" description="Helical" evidence="14">
    <location>
        <begin position="284"/>
        <end position="304"/>
    </location>
</feature>
<evidence type="ECO:0000256" key="5">
    <source>
        <dbReference type="ARBA" id="ARBA00022475"/>
    </source>
</evidence>
<evidence type="ECO:0000313" key="17">
    <source>
        <dbReference type="Proteomes" id="UP000593566"/>
    </source>
</evidence>
<evidence type="ECO:0000256" key="7">
    <source>
        <dbReference type="ARBA" id="ARBA00022982"/>
    </source>
</evidence>
<proteinExistence type="inferred from homology"/>
<gene>
    <name evidence="16" type="ORF">HO133_006137</name>
</gene>
<keyword evidence="4" id="KW-0813">Transport</keyword>
<keyword evidence="9" id="KW-0560">Oxidoreductase</keyword>
<dbReference type="Gene3D" id="2.40.30.10">
    <property type="entry name" value="Translation factors"/>
    <property type="match status" value="1"/>
</dbReference>
<dbReference type="PANTHER" id="PTHR32361">
    <property type="entry name" value="FERRIC/CUPRIC REDUCTASE TRANSMEMBRANE COMPONENT"/>
    <property type="match status" value="1"/>
</dbReference>
<dbReference type="GO" id="GO:0052851">
    <property type="term" value="F:ferric-chelate reductase (NADPH) activity"/>
    <property type="evidence" value="ECO:0007669"/>
    <property type="project" value="UniProtKB-EC"/>
</dbReference>
<dbReference type="Pfam" id="PF08022">
    <property type="entry name" value="FAD_binding_8"/>
    <property type="match status" value="1"/>
</dbReference>
<keyword evidence="5" id="KW-1003">Cell membrane</keyword>
<dbReference type="EMBL" id="JACCJB010000023">
    <property type="protein sequence ID" value="KAF6218178.1"/>
    <property type="molecule type" value="Genomic_DNA"/>
</dbReference>
<accession>A0A8H6F824</accession>
<reference evidence="16 17" key="1">
    <citation type="journal article" date="2020" name="Genomics">
        <title>Complete, high-quality genomes from long-read metagenomic sequencing of two wolf lichen thalli reveals enigmatic genome architecture.</title>
        <authorList>
            <person name="McKenzie S.K."/>
            <person name="Walston R.F."/>
            <person name="Allen J.L."/>
        </authorList>
    </citation>
    <scope>NUCLEOTIDE SEQUENCE [LARGE SCALE GENOMIC DNA]</scope>
    <source>
        <strain evidence="16">WasteWater1</strain>
    </source>
</reference>
<comment type="subcellular location">
    <subcellularLocation>
        <location evidence="1">Cell membrane</location>
        <topology evidence="1">Multi-pass membrane protein</topology>
    </subcellularLocation>
</comment>
<feature type="transmembrane region" description="Helical" evidence="14">
    <location>
        <begin position="38"/>
        <end position="59"/>
    </location>
</feature>
<evidence type="ECO:0000256" key="10">
    <source>
        <dbReference type="ARBA" id="ARBA00023065"/>
    </source>
</evidence>
<evidence type="ECO:0000256" key="6">
    <source>
        <dbReference type="ARBA" id="ARBA00022692"/>
    </source>
</evidence>
<feature type="domain" description="FAD-binding FR-type" evidence="15">
    <location>
        <begin position="318"/>
        <end position="429"/>
    </location>
</feature>
<evidence type="ECO:0000256" key="14">
    <source>
        <dbReference type="SAM" id="Phobius"/>
    </source>
</evidence>
<keyword evidence="12" id="KW-0325">Glycoprotein</keyword>
<sequence>MDSSSMANLDSMSGMEGTGMDMGSDGMFRPLNQMLARMYWYLVAAFFASALFLKGLGAFESWSRKRSSRALSLSHPTRPRDLASRAYATSVAIFREVSYPQVVHFIRPGCAWLTPPPLGPSLVILTYWIIIALFLTTGSIIHDAYYWERVGFRAAWVSVTQVPFIFLLAGKVNIASYLLGSSYVDMNWLHRWVSRTLFVTVTIHGSFFLSEWVRADFVRIELAMMPMVKYGFGLWAVLAWTTISSLIPLRRLCYEFFVLQHILSAGVFLWLLHSHVPAYASYNVWMAVAFALSGRVYQFCILLCRNIAIRKKTFGLIAGKRLGHSAEIQALAGEITVLTVHDVGFSWKAGQHVLLWCPTLGPLESHPFTIANIPDGGNREKSPNKVQLIIRARSGFTRKLFRRAVSSQATSSAAVTAFLTGPFGNLPTWNTYETLVLISASTGASFTLPILDTVLKDPCCVRRIDCLLLIRYKSHIDGYVSRLLAAASNPKVSLHIMVAVTSNEEDPACEDDAALKIGNPSNFSSFDTLAKTLMQTKTERSSFSFDKVVVDSKIEGSIEGEEHSVGIRVNKGHHDRSPEKGSSVQYTFGRPSLASFVRKPVEASAGETSVIVCGGKGLTSTVRNCVATLSDERAVHKGTGAQGIHLHVEEYGL</sequence>
<dbReference type="EC" id="1.16.1.9" evidence="3"/>
<keyword evidence="17" id="KW-1185">Reference proteome</keyword>
<keyword evidence="8 14" id="KW-1133">Transmembrane helix</keyword>
<keyword evidence="11 14" id="KW-0472">Membrane</keyword>
<dbReference type="GO" id="GO:0005886">
    <property type="term" value="C:plasma membrane"/>
    <property type="evidence" value="ECO:0007669"/>
    <property type="project" value="UniProtKB-SubCell"/>
</dbReference>
<dbReference type="InterPro" id="IPR039261">
    <property type="entry name" value="FNR_nucleotide-bd"/>
</dbReference>
<dbReference type="Pfam" id="PF08030">
    <property type="entry name" value="NAD_binding_6"/>
    <property type="match status" value="1"/>
</dbReference>
<dbReference type="GO" id="GO:0006826">
    <property type="term" value="P:iron ion transport"/>
    <property type="evidence" value="ECO:0007669"/>
    <property type="project" value="TreeGrafter"/>
</dbReference>
<evidence type="ECO:0000313" key="16">
    <source>
        <dbReference type="EMBL" id="KAF6218178.1"/>
    </source>
</evidence>
<evidence type="ECO:0000256" key="3">
    <source>
        <dbReference type="ARBA" id="ARBA00012668"/>
    </source>
</evidence>
<keyword evidence="6 14" id="KW-0812">Transmembrane</keyword>
<dbReference type="GeneID" id="59334541"/>
<evidence type="ECO:0000256" key="13">
    <source>
        <dbReference type="ARBA" id="ARBA00048483"/>
    </source>
</evidence>
<evidence type="ECO:0000256" key="9">
    <source>
        <dbReference type="ARBA" id="ARBA00023002"/>
    </source>
</evidence>
<name>A0A8H6F824_9LECA</name>
<dbReference type="Gene3D" id="3.40.50.80">
    <property type="entry name" value="Nucleotide-binding domain of ferredoxin-NADP reductase (FNR) module"/>
    <property type="match status" value="1"/>
</dbReference>
<dbReference type="GO" id="GO:0006879">
    <property type="term" value="P:intracellular iron ion homeostasis"/>
    <property type="evidence" value="ECO:0007669"/>
    <property type="project" value="TreeGrafter"/>
</dbReference>
<dbReference type="SUPFAM" id="SSF63380">
    <property type="entry name" value="Riboflavin synthase domain-like"/>
    <property type="match status" value="1"/>
</dbReference>
<dbReference type="AlphaFoldDB" id="A0A8H6F824"/>
<comment type="caution">
    <text evidence="16">The sequence shown here is derived from an EMBL/GenBank/DDBJ whole genome shotgun (WGS) entry which is preliminary data.</text>
</comment>